<dbReference type="UniPathway" id="UPA00094"/>
<keyword evidence="1" id="KW-0092">Biotin</keyword>
<evidence type="ECO:0000256" key="1">
    <source>
        <dbReference type="RuleBase" id="RU364072"/>
    </source>
</evidence>
<protein>
    <recommendedName>
        <fullName evidence="1">Biotin carboxyl carrier protein of acetyl-CoA carboxylase</fullName>
    </recommendedName>
</protein>
<dbReference type="GO" id="GO:0006633">
    <property type="term" value="P:fatty acid biosynthetic process"/>
    <property type="evidence" value="ECO:0007669"/>
    <property type="project" value="UniProtKB-UniPathway"/>
</dbReference>
<gene>
    <name evidence="3" type="ORF">nbrc107696_41160</name>
</gene>
<organism evidence="3 4">
    <name type="scientific">Gordonia spumicola</name>
    <dbReference type="NCBI Taxonomy" id="589161"/>
    <lineage>
        <taxon>Bacteria</taxon>
        <taxon>Bacillati</taxon>
        <taxon>Actinomycetota</taxon>
        <taxon>Actinomycetes</taxon>
        <taxon>Mycobacteriales</taxon>
        <taxon>Gordoniaceae</taxon>
        <taxon>Gordonia</taxon>
    </lineage>
</organism>
<comment type="function">
    <text evidence="1">This protein is a component of the acetyl coenzyme A carboxylase complex; first, biotin carboxylase catalyzes the carboxylation of the carrier protein and then the transcarboxylase transfers the carboxyl group to form malonyl-CoA.</text>
</comment>
<keyword evidence="4" id="KW-1185">Reference proteome</keyword>
<comment type="caution">
    <text evidence="3">The sequence shown here is derived from an EMBL/GenBank/DDBJ whole genome shotgun (WGS) entry which is preliminary data.</text>
</comment>
<keyword evidence="1" id="KW-0275">Fatty acid biosynthesis</keyword>
<dbReference type="GO" id="GO:0009317">
    <property type="term" value="C:acetyl-CoA carboxylase complex"/>
    <property type="evidence" value="ECO:0007669"/>
    <property type="project" value="InterPro"/>
</dbReference>
<feature type="domain" description="Lipoyl-binding" evidence="2">
    <location>
        <begin position="5"/>
        <end position="77"/>
    </location>
</feature>
<dbReference type="GO" id="GO:0003989">
    <property type="term" value="F:acetyl-CoA carboxylase activity"/>
    <property type="evidence" value="ECO:0007669"/>
    <property type="project" value="InterPro"/>
</dbReference>
<evidence type="ECO:0000313" key="3">
    <source>
        <dbReference type="EMBL" id="GEE03670.1"/>
    </source>
</evidence>
<dbReference type="InterPro" id="IPR000089">
    <property type="entry name" value="Biotin_lipoyl"/>
</dbReference>
<proteinExistence type="predicted"/>
<evidence type="ECO:0000259" key="2">
    <source>
        <dbReference type="Pfam" id="PF00364"/>
    </source>
</evidence>
<dbReference type="Proteomes" id="UP000444960">
    <property type="component" value="Unassembled WGS sequence"/>
</dbReference>
<keyword evidence="1" id="KW-0444">Lipid biosynthesis</keyword>
<dbReference type="AlphaFoldDB" id="A0A7I9VF73"/>
<accession>A0A7I9VF73</accession>
<dbReference type="InterPro" id="IPR011053">
    <property type="entry name" value="Single_hybrid_motif"/>
</dbReference>
<dbReference type="EMBL" id="BJOV01000005">
    <property type="protein sequence ID" value="GEE03670.1"/>
    <property type="molecule type" value="Genomic_DNA"/>
</dbReference>
<keyword evidence="1" id="KW-0276">Fatty acid metabolism</keyword>
<dbReference type="Pfam" id="PF00364">
    <property type="entry name" value="Biotin_lipoyl"/>
    <property type="match status" value="1"/>
</dbReference>
<evidence type="ECO:0000313" key="4">
    <source>
        <dbReference type="Proteomes" id="UP000444960"/>
    </source>
</evidence>
<dbReference type="OrthoDB" id="9811735at2"/>
<dbReference type="Gene3D" id="2.40.50.100">
    <property type="match status" value="1"/>
</dbReference>
<dbReference type="SUPFAM" id="SSF51230">
    <property type="entry name" value="Single hybrid motif"/>
    <property type="match status" value="1"/>
</dbReference>
<keyword evidence="1" id="KW-0443">Lipid metabolism</keyword>
<dbReference type="InterPro" id="IPR001249">
    <property type="entry name" value="AcCoA_biotinCC"/>
</dbReference>
<reference evidence="4" key="1">
    <citation type="submission" date="2019-06" db="EMBL/GenBank/DDBJ databases">
        <title>Gordonia isolated from sludge of a wastewater treatment plant.</title>
        <authorList>
            <person name="Tamura T."/>
            <person name="Aoyama K."/>
            <person name="Kang Y."/>
            <person name="Saito S."/>
            <person name="Akiyama N."/>
            <person name="Yazawa K."/>
            <person name="Gonoi T."/>
            <person name="Mikami Y."/>
        </authorList>
    </citation>
    <scope>NUCLEOTIDE SEQUENCE [LARGE SCALE GENOMIC DNA]</scope>
    <source>
        <strain evidence="4">NBRC 107696</strain>
    </source>
</reference>
<dbReference type="CDD" id="cd06850">
    <property type="entry name" value="biotinyl_domain"/>
    <property type="match status" value="1"/>
</dbReference>
<dbReference type="PRINTS" id="PR01071">
    <property type="entry name" value="ACOABIOTINCC"/>
</dbReference>
<dbReference type="RefSeq" id="WP_161897154.1">
    <property type="nucleotide sequence ID" value="NZ_BJOV01000005.1"/>
</dbReference>
<comment type="pathway">
    <text evidence="1">Lipid metabolism; fatty acid biosynthesis.</text>
</comment>
<name>A0A7I9VF73_9ACTN</name>
<dbReference type="NCBIfam" id="NF005457">
    <property type="entry name" value="PRK07051.1"/>
    <property type="match status" value="1"/>
</dbReference>
<sequence>MAQHNVASPLPGVFYRSPAPGEPAFLNEGDAVTADTTIGLVEIMKQFSEVKAGAAGTLASFAVDDGATLAPGDVVATVDTE</sequence>